<comment type="caution">
    <text evidence="1">The sequence shown here is derived from an EMBL/GenBank/DDBJ whole genome shotgun (WGS) entry which is preliminary data.</text>
</comment>
<reference evidence="2" key="1">
    <citation type="submission" date="2024-07" db="EMBL/GenBank/DDBJ databases">
        <title>Two chromosome-level genome assemblies of Korean endemic species Abeliophyllum distichum and Forsythia ovata (Oleaceae).</title>
        <authorList>
            <person name="Jang H."/>
        </authorList>
    </citation>
    <scope>NUCLEOTIDE SEQUENCE [LARGE SCALE GENOMIC DNA]</scope>
</reference>
<dbReference type="AlphaFoldDB" id="A0ABD1WMT2"/>
<accession>A0ABD1WMT2</accession>
<gene>
    <name evidence="1" type="ORF">Fot_12396</name>
</gene>
<dbReference type="EMBL" id="JBFOLJ010000003">
    <property type="protein sequence ID" value="KAL2550866.1"/>
    <property type="molecule type" value="Genomic_DNA"/>
</dbReference>
<proteinExistence type="predicted"/>
<organism evidence="1 2">
    <name type="scientific">Forsythia ovata</name>
    <dbReference type="NCBI Taxonomy" id="205694"/>
    <lineage>
        <taxon>Eukaryota</taxon>
        <taxon>Viridiplantae</taxon>
        <taxon>Streptophyta</taxon>
        <taxon>Embryophyta</taxon>
        <taxon>Tracheophyta</taxon>
        <taxon>Spermatophyta</taxon>
        <taxon>Magnoliopsida</taxon>
        <taxon>eudicotyledons</taxon>
        <taxon>Gunneridae</taxon>
        <taxon>Pentapetalae</taxon>
        <taxon>asterids</taxon>
        <taxon>lamiids</taxon>
        <taxon>Lamiales</taxon>
        <taxon>Oleaceae</taxon>
        <taxon>Forsythieae</taxon>
        <taxon>Forsythia</taxon>
    </lineage>
</organism>
<name>A0ABD1WMT2_9LAMI</name>
<evidence type="ECO:0000313" key="2">
    <source>
        <dbReference type="Proteomes" id="UP001604277"/>
    </source>
</evidence>
<keyword evidence="2" id="KW-1185">Reference proteome</keyword>
<dbReference type="Proteomes" id="UP001604277">
    <property type="component" value="Unassembled WGS sequence"/>
</dbReference>
<sequence length="159" mass="18094">MAVLYYPILTRGYFGQLRRTETVLVGIRFYRVIRQVQPQYRSKSNILKHKPLEAKAAVVKGQGPIRVVLTSDGYLGMFQTGSTPVDVQSFNSFQQNVFGIFRVRIEPDGNLKGYSTVLGHHLTPKKQRPTTACHNIRHPFETHFSPLRTIVFHPKDNGA</sequence>
<evidence type="ECO:0000313" key="1">
    <source>
        <dbReference type="EMBL" id="KAL2550866.1"/>
    </source>
</evidence>
<protein>
    <submittedName>
        <fullName evidence="1">Apple domain-containing protein</fullName>
    </submittedName>
</protein>